<gene>
    <name evidence="1" type="ORF">HJG63_011747</name>
</gene>
<organism evidence="1 2">
    <name type="scientific">Rousettus aegyptiacus</name>
    <name type="common">Egyptian fruit bat</name>
    <name type="synonym">Pteropus aegyptiacus</name>
    <dbReference type="NCBI Taxonomy" id="9407"/>
    <lineage>
        <taxon>Eukaryota</taxon>
        <taxon>Metazoa</taxon>
        <taxon>Chordata</taxon>
        <taxon>Craniata</taxon>
        <taxon>Vertebrata</taxon>
        <taxon>Euteleostomi</taxon>
        <taxon>Mammalia</taxon>
        <taxon>Eutheria</taxon>
        <taxon>Laurasiatheria</taxon>
        <taxon>Chiroptera</taxon>
        <taxon>Yinpterochiroptera</taxon>
        <taxon>Pteropodoidea</taxon>
        <taxon>Pteropodidae</taxon>
        <taxon>Rousettinae</taxon>
        <taxon>Rousettus</taxon>
    </lineage>
</organism>
<name>A0A7J8GC41_ROUAE</name>
<comment type="caution">
    <text evidence="1">The sequence shown here is derived from an EMBL/GenBank/DDBJ whole genome shotgun (WGS) entry which is preliminary data.</text>
</comment>
<sequence length="111" mass="12270">MVRVSCLAAGIRAGVLEAEVDQGQQRGCGRWTANGKQRLWFPQESATTWNLFPQEHMCKARPQPSPQTSPGARKICWAPSPCGAGRQPWRGRLRSPVAHMMPSALTFVTQL</sequence>
<dbReference type="EMBL" id="JACASE010000006">
    <property type="protein sequence ID" value="KAF6457225.1"/>
    <property type="molecule type" value="Genomic_DNA"/>
</dbReference>
<proteinExistence type="predicted"/>
<evidence type="ECO:0000313" key="1">
    <source>
        <dbReference type="EMBL" id="KAF6457225.1"/>
    </source>
</evidence>
<keyword evidence="2" id="KW-1185">Reference proteome</keyword>
<protein>
    <submittedName>
        <fullName evidence="1">Uncharacterized protein</fullName>
    </submittedName>
</protein>
<dbReference type="AlphaFoldDB" id="A0A7J8GC41"/>
<reference evidence="1 2" key="1">
    <citation type="journal article" date="2020" name="Nature">
        <title>Six reference-quality genomes reveal evolution of bat adaptations.</title>
        <authorList>
            <person name="Jebb D."/>
            <person name="Huang Z."/>
            <person name="Pippel M."/>
            <person name="Hughes G.M."/>
            <person name="Lavrichenko K."/>
            <person name="Devanna P."/>
            <person name="Winkler S."/>
            <person name="Jermiin L.S."/>
            <person name="Skirmuntt E.C."/>
            <person name="Katzourakis A."/>
            <person name="Burkitt-Gray L."/>
            <person name="Ray D.A."/>
            <person name="Sullivan K.A.M."/>
            <person name="Roscito J.G."/>
            <person name="Kirilenko B.M."/>
            <person name="Davalos L.M."/>
            <person name="Corthals A.P."/>
            <person name="Power M.L."/>
            <person name="Jones G."/>
            <person name="Ransome R.D."/>
            <person name="Dechmann D.K.N."/>
            <person name="Locatelli A.G."/>
            <person name="Puechmaille S.J."/>
            <person name="Fedrigo O."/>
            <person name="Jarvis E.D."/>
            <person name="Hiller M."/>
            <person name="Vernes S.C."/>
            <person name="Myers E.W."/>
            <person name="Teeling E.C."/>
        </authorList>
    </citation>
    <scope>NUCLEOTIDE SEQUENCE [LARGE SCALE GENOMIC DNA]</scope>
    <source>
        <strain evidence="1">MRouAeg1</strain>
        <tissue evidence="1">Muscle</tissue>
    </source>
</reference>
<evidence type="ECO:0000313" key="2">
    <source>
        <dbReference type="Proteomes" id="UP000593571"/>
    </source>
</evidence>
<accession>A0A7J8GC41</accession>
<dbReference type="Proteomes" id="UP000593571">
    <property type="component" value="Unassembled WGS sequence"/>
</dbReference>